<dbReference type="EMBL" id="JWZT01000504">
    <property type="protein sequence ID" value="KII74213.1"/>
    <property type="molecule type" value="Genomic_DNA"/>
</dbReference>
<accession>A0A0C2JXK1</accession>
<comment type="similarity">
    <text evidence="1 3">Belongs to the RBM8A family.</text>
</comment>
<dbReference type="SUPFAM" id="SSF54928">
    <property type="entry name" value="RNA-binding domain, RBD"/>
    <property type="match status" value="1"/>
</dbReference>
<keyword evidence="3" id="KW-0963">Cytoplasm</keyword>
<keyword evidence="2 3" id="KW-0694">RNA-binding</keyword>
<comment type="function">
    <text evidence="3">Core component of the splicing-dependent multiprotein exon junction complex (EJC) deposited at splice junctions on mRNAs.</text>
</comment>
<evidence type="ECO:0000256" key="2">
    <source>
        <dbReference type="PROSITE-ProRule" id="PRU00176"/>
    </source>
</evidence>
<organism evidence="5 6">
    <name type="scientific">Thelohanellus kitauei</name>
    <name type="common">Myxosporean</name>
    <dbReference type="NCBI Taxonomy" id="669202"/>
    <lineage>
        <taxon>Eukaryota</taxon>
        <taxon>Metazoa</taxon>
        <taxon>Cnidaria</taxon>
        <taxon>Myxozoa</taxon>
        <taxon>Myxosporea</taxon>
        <taxon>Bivalvulida</taxon>
        <taxon>Platysporina</taxon>
        <taxon>Myxobolidae</taxon>
        <taxon>Thelohanellus</taxon>
    </lineage>
</organism>
<keyword evidence="3" id="KW-0539">Nucleus</keyword>
<dbReference type="AlphaFoldDB" id="A0A0C2JXK1"/>
<dbReference type="InterPro" id="IPR012677">
    <property type="entry name" value="Nucleotide-bd_a/b_plait_sf"/>
</dbReference>
<dbReference type="GO" id="GO:0006397">
    <property type="term" value="P:mRNA processing"/>
    <property type="evidence" value="ECO:0007669"/>
    <property type="project" value="UniProtKB-KW"/>
</dbReference>
<dbReference type="GO" id="GO:0003723">
    <property type="term" value="F:RNA binding"/>
    <property type="evidence" value="ECO:0007669"/>
    <property type="project" value="UniProtKB-UniRule"/>
</dbReference>
<dbReference type="Pfam" id="PF00076">
    <property type="entry name" value="RRM_1"/>
    <property type="match status" value="1"/>
</dbReference>
<dbReference type="GO" id="GO:0008380">
    <property type="term" value="P:RNA splicing"/>
    <property type="evidence" value="ECO:0007669"/>
    <property type="project" value="UniProtKB-KW"/>
</dbReference>
<dbReference type="Proteomes" id="UP000031668">
    <property type="component" value="Unassembled WGS sequence"/>
</dbReference>
<comment type="subunit">
    <text evidence="3">Heterodimer with MAGOH. Part of the mRNA splicing-dependent exon junction complex (EJC) complex; the core complex contains CASC3, EIF4A3, MAGOH and RBM8A.</text>
</comment>
<evidence type="ECO:0000313" key="5">
    <source>
        <dbReference type="EMBL" id="KII74213.1"/>
    </source>
</evidence>
<proteinExistence type="inferred from homology"/>
<dbReference type="SMART" id="SM00360">
    <property type="entry name" value="RRM"/>
    <property type="match status" value="1"/>
</dbReference>
<dbReference type="InterPro" id="IPR035979">
    <property type="entry name" value="RBD_domain_sf"/>
</dbReference>
<dbReference type="OrthoDB" id="15688at2759"/>
<keyword evidence="3" id="KW-0813">Transport</keyword>
<keyword evidence="6" id="KW-1185">Reference proteome</keyword>
<keyword evidence="3" id="KW-0507">mRNA processing</keyword>
<name>A0A0C2JXK1_THEKT</name>
<comment type="subcellular location">
    <subcellularLocation>
        <location evidence="3">Nucleus</location>
    </subcellularLocation>
    <subcellularLocation>
        <location evidence="3">Nucleus speckle</location>
    </subcellularLocation>
    <subcellularLocation>
        <location evidence="3">Cytoplasm</location>
    </subcellularLocation>
</comment>
<dbReference type="PRINTS" id="PR01738">
    <property type="entry name" value="RNABINDINGM8"/>
</dbReference>
<dbReference type="GO" id="GO:0016607">
    <property type="term" value="C:nuclear speck"/>
    <property type="evidence" value="ECO:0007669"/>
    <property type="project" value="UniProtKB-SubCell"/>
</dbReference>
<dbReference type="OMA" id="KNMRAGR"/>
<evidence type="ECO:0000256" key="1">
    <source>
        <dbReference type="ARBA" id="ARBA00007987"/>
    </source>
</evidence>
<evidence type="ECO:0000313" key="6">
    <source>
        <dbReference type="Proteomes" id="UP000031668"/>
    </source>
</evidence>
<dbReference type="PANTHER" id="PTHR45894">
    <property type="entry name" value="RNA-BINDING PROTEIN 8A"/>
    <property type="match status" value="1"/>
</dbReference>
<keyword evidence="3" id="KW-0509">mRNA transport</keyword>
<dbReference type="InterPro" id="IPR008111">
    <property type="entry name" value="RNA-bd_8"/>
</dbReference>
<evidence type="ECO:0000259" key="4">
    <source>
        <dbReference type="PROSITE" id="PS50102"/>
    </source>
</evidence>
<dbReference type="InterPro" id="IPR000504">
    <property type="entry name" value="RRM_dom"/>
</dbReference>
<dbReference type="GO" id="GO:0005737">
    <property type="term" value="C:cytoplasm"/>
    <property type="evidence" value="ECO:0007669"/>
    <property type="project" value="UniProtKB-SubCell"/>
</dbReference>
<dbReference type="PROSITE" id="PS50102">
    <property type="entry name" value="RRM"/>
    <property type="match status" value="1"/>
</dbReference>
<reference evidence="5 6" key="1">
    <citation type="journal article" date="2014" name="Genome Biol. Evol.">
        <title>The genome of the myxosporean Thelohanellus kitauei shows adaptations to nutrient acquisition within its fish host.</title>
        <authorList>
            <person name="Yang Y."/>
            <person name="Xiong J."/>
            <person name="Zhou Z."/>
            <person name="Huo F."/>
            <person name="Miao W."/>
            <person name="Ran C."/>
            <person name="Liu Y."/>
            <person name="Zhang J."/>
            <person name="Feng J."/>
            <person name="Wang M."/>
            <person name="Wang M."/>
            <person name="Wang L."/>
            <person name="Yao B."/>
        </authorList>
    </citation>
    <scope>NUCLEOTIDE SEQUENCE [LARGE SCALE GENOMIC DNA]</scope>
    <source>
        <strain evidence="5">Wuqing</strain>
    </source>
</reference>
<protein>
    <recommendedName>
        <fullName evidence="3">RNA-binding protein 8A</fullName>
    </recommendedName>
</protein>
<feature type="domain" description="RRM" evidence="4">
    <location>
        <begin position="65"/>
        <end position="143"/>
    </location>
</feature>
<dbReference type="Gene3D" id="3.30.70.330">
    <property type="match status" value="1"/>
</dbReference>
<keyword evidence="3" id="KW-0508">mRNA splicing</keyword>
<sequence length="151" mass="17428">MDVDSTYSTDVTIRDTEDHTRGLASQVTHRKGRGFQDHHVREEMPYEVLDSQTREAGPAQSIQGWILIVTNIHHEATEEDIANIFGEFGKLESLHLNIDRRTGYVKGYALIEYEIYRDAERAQQENMKRTLYNVPLGVDWAFSNGPLYRNT</sequence>
<dbReference type="GO" id="GO:0051028">
    <property type="term" value="P:mRNA transport"/>
    <property type="evidence" value="ECO:0007669"/>
    <property type="project" value="UniProtKB-KW"/>
</dbReference>
<evidence type="ECO:0000256" key="3">
    <source>
        <dbReference type="RuleBase" id="RU361239"/>
    </source>
</evidence>
<gene>
    <name evidence="5" type="ORF">RF11_05030</name>
</gene>
<comment type="caution">
    <text evidence="5">The sequence shown here is derived from an EMBL/GenBank/DDBJ whole genome shotgun (WGS) entry which is preliminary data.</text>
</comment>